<evidence type="ECO:0000256" key="1">
    <source>
        <dbReference type="SAM" id="Phobius"/>
    </source>
</evidence>
<feature type="transmembrane region" description="Helical" evidence="1">
    <location>
        <begin position="71"/>
        <end position="92"/>
    </location>
</feature>
<evidence type="ECO:0000313" key="3">
    <source>
        <dbReference type="Proteomes" id="UP000321258"/>
    </source>
</evidence>
<evidence type="ECO:0000313" key="2">
    <source>
        <dbReference type="EMBL" id="GEP01179.1"/>
    </source>
</evidence>
<dbReference type="AlphaFoldDB" id="A0A512IU63"/>
<name>A0A512IU63_9HYPH</name>
<dbReference type="EMBL" id="BJZT01000039">
    <property type="protein sequence ID" value="GEP01179.1"/>
    <property type="molecule type" value="Genomic_DNA"/>
</dbReference>
<feature type="transmembrane region" description="Helical" evidence="1">
    <location>
        <begin position="47"/>
        <end position="64"/>
    </location>
</feature>
<keyword evidence="1" id="KW-0812">Transmembrane</keyword>
<dbReference type="PANTHER" id="PTHR36974">
    <property type="entry name" value="MEMBRANE PROTEIN-RELATED"/>
    <property type="match status" value="1"/>
</dbReference>
<dbReference type="Proteomes" id="UP000321258">
    <property type="component" value="Unassembled WGS sequence"/>
</dbReference>
<feature type="transmembrane region" description="Helical" evidence="1">
    <location>
        <begin position="112"/>
        <end position="132"/>
    </location>
</feature>
<feature type="transmembrane region" description="Helical" evidence="1">
    <location>
        <begin position="12"/>
        <end position="35"/>
    </location>
</feature>
<keyword evidence="3" id="KW-1185">Reference proteome</keyword>
<protein>
    <submittedName>
        <fullName evidence="2">Membrane protein</fullName>
    </submittedName>
</protein>
<keyword evidence="1" id="KW-0472">Membrane</keyword>
<keyword evidence="1" id="KW-1133">Transmembrane helix</keyword>
<proteinExistence type="predicted"/>
<comment type="caution">
    <text evidence="2">The sequence shown here is derived from an EMBL/GenBank/DDBJ whole genome shotgun (WGS) entry which is preliminary data.</text>
</comment>
<gene>
    <name evidence="2" type="ORF">MHA02_35660</name>
</gene>
<accession>A0A512IU63</accession>
<reference evidence="2 3" key="1">
    <citation type="submission" date="2019-07" db="EMBL/GenBank/DDBJ databases">
        <title>Whole genome shotgun sequence of Methylobacterium haplocladii NBRC 107714.</title>
        <authorList>
            <person name="Hosoyama A."/>
            <person name="Uohara A."/>
            <person name="Ohji S."/>
            <person name="Ichikawa N."/>
        </authorList>
    </citation>
    <scope>NUCLEOTIDE SEQUENCE [LARGE SCALE GENOMIC DNA]</scope>
    <source>
        <strain evidence="2 3">NBRC 107714</strain>
    </source>
</reference>
<organism evidence="2 3">
    <name type="scientific">Methylobacterium haplocladii</name>
    <dbReference type="NCBI Taxonomy" id="1176176"/>
    <lineage>
        <taxon>Bacteria</taxon>
        <taxon>Pseudomonadati</taxon>
        <taxon>Pseudomonadota</taxon>
        <taxon>Alphaproteobacteria</taxon>
        <taxon>Hyphomicrobiales</taxon>
        <taxon>Methylobacteriaceae</taxon>
        <taxon>Methylobacterium</taxon>
    </lineage>
</organism>
<sequence>MTGQGADDRAWMRWVLIVVYAGIGTVHLTSTESFLPIMPDWVPEPRLVVIATGLCETTGALALTTVRLRRLAGIMLALYAVCVFPANVKQALDHIAIPPIPDSWWYHAPRFAMQPVMVWWALYAVHVIDWPFGRRPVRSSAKDPLLP</sequence>
<dbReference type="PANTHER" id="PTHR36974:SF1">
    <property type="entry name" value="DOXX FAMILY MEMBRANE PROTEIN"/>
    <property type="match status" value="1"/>
</dbReference>